<name>X8EFE4_MYCXE</name>
<dbReference type="EMBL" id="JAOB01000004">
    <property type="protein sequence ID" value="EUA78708.1"/>
    <property type="molecule type" value="Genomic_DNA"/>
</dbReference>
<proteinExistence type="predicted"/>
<protein>
    <submittedName>
        <fullName evidence="1">Uncharacterized protein</fullName>
    </submittedName>
</protein>
<reference evidence="1" key="1">
    <citation type="submission" date="2014-01" db="EMBL/GenBank/DDBJ databases">
        <authorList>
            <person name="Brown-Elliot B."/>
            <person name="Wallace R."/>
            <person name="Lenaerts A."/>
            <person name="Ordway D."/>
            <person name="DeGroote M.A."/>
            <person name="Parker T."/>
            <person name="Sizemore C."/>
            <person name="Tallon L.J."/>
            <person name="Sadzewicz L.K."/>
            <person name="Sengamalay N."/>
            <person name="Fraser C.M."/>
            <person name="Hine E."/>
            <person name="Shefchek K.A."/>
            <person name="Das S.P."/>
            <person name="Tettelin H."/>
        </authorList>
    </citation>
    <scope>NUCLEOTIDE SEQUENCE [LARGE SCALE GENOMIC DNA]</scope>
    <source>
        <strain evidence="1">4042</strain>
    </source>
</reference>
<comment type="caution">
    <text evidence="1">The sequence shown here is derived from an EMBL/GenBank/DDBJ whole genome shotgun (WGS) entry which is preliminary data.</text>
</comment>
<dbReference type="PATRIC" id="fig|1299334.3.peg.237"/>
<evidence type="ECO:0000313" key="1">
    <source>
        <dbReference type="EMBL" id="EUA78708.1"/>
    </source>
</evidence>
<sequence>MPSRFEPGRARIQIEDKTFAGLISLRLPTDRELAEAGYRAP</sequence>
<accession>X8EFE4</accession>
<dbReference type="AlphaFoldDB" id="X8EFE4"/>
<gene>
    <name evidence="1" type="ORF">I553_2999</name>
</gene>
<organism evidence="1">
    <name type="scientific">Mycobacterium xenopi 4042</name>
    <dbReference type="NCBI Taxonomy" id="1299334"/>
    <lineage>
        <taxon>Bacteria</taxon>
        <taxon>Bacillati</taxon>
        <taxon>Actinomycetota</taxon>
        <taxon>Actinomycetes</taxon>
        <taxon>Mycobacteriales</taxon>
        <taxon>Mycobacteriaceae</taxon>
        <taxon>Mycobacterium</taxon>
    </lineage>
</organism>